<keyword evidence="3 6" id="KW-0812">Transmembrane</keyword>
<evidence type="ECO:0000256" key="1">
    <source>
        <dbReference type="ARBA" id="ARBA00004141"/>
    </source>
</evidence>
<dbReference type="GO" id="GO:0016020">
    <property type="term" value="C:membrane"/>
    <property type="evidence" value="ECO:0007669"/>
    <property type="project" value="UniProtKB-SubCell"/>
</dbReference>
<feature type="domain" description="EamA" evidence="7">
    <location>
        <begin position="160"/>
        <end position="298"/>
    </location>
</feature>
<dbReference type="KEGG" id="phr:C6569_10715"/>
<feature type="transmembrane region" description="Helical" evidence="6">
    <location>
        <begin position="189"/>
        <end position="207"/>
    </location>
</feature>
<dbReference type="PANTHER" id="PTHR22911:SF6">
    <property type="entry name" value="SOLUTE CARRIER FAMILY 35 MEMBER G1"/>
    <property type="match status" value="1"/>
</dbReference>
<accession>A0A2S0NBG4</accession>
<dbReference type="Pfam" id="PF00892">
    <property type="entry name" value="EamA"/>
    <property type="match status" value="2"/>
</dbReference>
<dbReference type="OrthoDB" id="9812899at2"/>
<feature type="transmembrane region" description="Helical" evidence="6">
    <location>
        <begin position="37"/>
        <end position="58"/>
    </location>
</feature>
<evidence type="ECO:0000256" key="4">
    <source>
        <dbReference type="ARBA" id="ARBA00022989"/>
    </source>
</evidence>
<proteinExistence type="inferred from homology"/>
<keyword evidence="4 6" id="KW-1133">Transmembrane helix</keyword>
<feature type="transmembrane region" description="Helical" evidence="6">
    <location>
        <begin position="281"/>
        <end position="299"/>
    </location>
</feature>
<evidence type="ECO:0000313" key="9">
    <source>
        <dbReference type="Proteomes" id="UP000237889"/>
    </source>
</evidence>
<keyword evidence="9" id="KW-1185">Reference proteome</keyword>
<evidence type="ECO:0000256" key="2">
    <source>
        <dbReference type="ARBA" id="ARBA00009853"/>
    </source>
</evidence>
<sequence length="319" mass="34578">MPVLSRAATGILFKLMSTVAFTSMSTLVRVAGKEIPVGEVVFCRSFFALIPLFLMLAWRDEVMDAFRYVSFRSHMKRGVIGAAGMFSGFVGLTLLPLADSTAISYAAPLMVVPLAYFILGEQVRVYRWSAVAVGFVGVLVILWPHLDVGALGNRPDSQRTGAMFALGGAVCAAFATIQVRRLVNTETTAAIVFTFMALCATLALLTWPLGLALPVIGQWTVPTPLQAFILVMVGVTGGLGQIFLTLSYRYADTSLIAPFDYFSMIWAVIMGYLVFADLPSAYVITGGTIVVASGIFVIWREHKLGIERARQRKVSTPQG</sequence>
<comment type="similarity">
    <text evidence="2">Belongs to the drug/metabolite transporter (DMT) superfamily. 10 TMS drug/metabolite exporter (DME) (TC 2.A.7.3) family.</text>
</comment>
<gene>
    <name evidence="8" type="ORF">C6569_10715</name>
</gene>
<feature type="transmembrane region" description="Helical" evidence="6">
    <location>
        <begin position="79"/>
        <end position="96"/>
    </location>
</feature>
<protein>
    <submittedName>
        <fullName evidence="8">EamA family transporter</fullName>
    </submittedName>
</protein>
<feature type="transmembrane region" description="Helical" evidence="6">
    <location>
        <begin position="255"/>
        <end position="275"/>
    </location>
</feature>
<dbReference type="RefSeq" id="WP_106748839.1">
    <property type="nucleotide sequence ID" value="NZ_CP027668.1"/>
</dbReference>
<evidence type="ECO:0000256" key="5">
    <source>
        <dbReference type="ARBA" id="ARBA00023136"/>
    </source>
</evidence>
<feature type="transmembrane region" description="Helical" evidence="6">
    <location>
        <begin position="12"/>
        <end position="31"/>
    </location>
</feature>
<feature type="transmembrane region" description="Helical" evidence="6">
    <location>
        <begin position="227"/>
        <end position="248"/>
    </location>
</feature>
<feature type="transmembrane region" description="Helical" evidence="6">
    <location>
        <begin position="158"/>
        <end position="177"/>
    </location>
</feature>
<feature type="transmembrane region" description="Helical" evidence="6">
    <location>
        <begin position="126"/>
        <end position="146"/>
    </location>
</feature>
<dbReference type="InterPro" id="IPR037185">
    <property type="entry name" value="EmrE-like"/>
</dbReference>
<keyword evidence="5 6" id="KW-0472">Membrane</keyword>
<reference evidence="8 9" key="1">
    <citation type="submission" date="2018-03" db="EMBL/GenBank/DDBJ databases">
        <title>Genome sequencing of Phreatobacter sp.</title>
        <authorList>
            <person name="Kim S.-J."/>
            <person name="Heo J."/>
            <person name="Kwon S.-W."/>
        </authorList>
    </citation>
    <scope>NUCLEOTIDE SEQUENCE [LARGE SCALE GENOMIC DNA]</scope>
    <source>
        <strain evidence="8 9">S-12</strain>
    </source>
</reference>
<evidence type="ECO:0000256" key="6">
    <source>
        <dbReference type="SAM" id="Phobius"/>
    </source>
</evidence>
<dbReference type="EMBL" id="CP027668">
    <property type="protein sequence ID" value="AVO45498.1"/>
    <property type="molecule type" value="Genomic_DNA"/>
</dbReference>
<dbReference type="InterPro" id="IPR000620">
    <property type="entry name" value="EamA_dom"/>
</dbReference>
<dbReference type="PANTHER" id="PTHR22911">
    <property type="entry name" value="ACYL-MALONYL CONDENSING ENZYME-RELATED"/>
    <property type="match status" value="1"/>
</dbReference>
<evidence type="ECO:0000313" key="8">
    <source>
        <dbReference type="EMBL" id="AVO45498.1"/>
    </source>
</evidence>
<comment type="subcellular location">
    <subcellularLocation>
        <location evidence="1">Membrane</location>
        <topology evidence="1">Multi-pass membrane protein</topology>
    </subcellularLocation>
</comment>
<feature type="domain" description="EamA" evidence="7">
    <location>
        <begin position="9"/>
        <end position="142"/>
    </location>
</feature>
<feature type="transmembrane region" description="Helical" evidence="6">
    <location>
        <begin position="102"/>
        <end position="119"/>
    </location>
</feature>
<dbReference type="AlphaFoldDB" id="A0A2S0NBG4"/>
<name>A0A2S0NBG4_9HYPH</name>
<dbReference type="Proteomes" id="UP000237889">
    <property type="component" value="Chromosome"/>
</dbReference>
<evidence type="ECO:0000256" key="3">
    <source>
        <dbReference type="ARBA" id="ARBA00022692"/>
    </source>
</evidence>
<dbReference type="SUPFAM" id="SSF103481">
    <property type="entry name" value="Multidrug resistance efflux transporter EmrE"/>
    <property type="match status" value="2"/>
</dbReference>
<organism evidence="8 9">
    <name type="scientific">Phreatobacter cathodiphilus</name>
    <dbReference type="NCBI Taxonomy" id="1868589"/>
    <lineage>
        <taxon>Bacteria</taxon>
        <taxon>Pseudomonadati</taxon>
        <taxon>Pseudomonadota</taxon>
        <taxon>Alphaproteobacteria</taxon>
        <taxon>Hyphomicrobiales</taxon>
        <taxon>Phreatobacteraceae</taxon>
        <taxon>Phreatobacter</taxon>
    </lineage>
</organism>
<evidence type="ECO:0000259" key="7">
    <source>
        <dbReference type="Pfam" id="PF00892"/>
    </source>
</evidence>